<dbReference type="eggNOG" id="ENOG502RNUN">
    <property type="taxonomic scope" value="Eukaryota"/>
</dbReference>
<sequence length="433" mass="47661">MWNPVLCLACCIVILQNIQVSAWSIPRGYLGVHTSLKDHTIRGPVTKEASKHGASPVPHSWFTVTTDNVAEGVDDDVIENKMSDQVTLKRLMADLETCVEDLLPYSTERAPNDLVQISGSKVRSCRQAIYSLIRWFRSSSTNKPTSQNKRRDDQKSRFNLVKPGDNTDPRQTGRLGATGDLDRSRPTQTATRPPTCRDQACSPGDLTPTCVTKGGAKLKPTLAQMCNMCFPRRNERLIDEYCSERAQKEWHIFYILFAILVAISGAGITLAAFRKIREKGQKSRETGSDVLPTKRFIQPRATLGNPSLAKPKSRRVGSWLAAAAAYLRNQGTRVDIEEHAALDARVTSLSPPTLLPNQVDPNRQQTFQVSGAEACERQAGLKLRKSCDSSLEVPGKAAAPRARSSSVQAIPNGSGEPQRLSVDMGIHRPHTAQ</sequence>
<evidence type="ECO:0000313" key="5">
    <source>
        <dbReference type="Proteomes" id="UP000002035"/>
    </source>
</evidence>
<gene>
    <name evidence="4" type="ORF">MCYG_01491</name>
</gene>
<dbReference type="RefSeq" id="XP_002848557.1">
    <property type="nucleotide sequence ID" value="XM_002848511.1"/>
</dbReference>
<keyword evidence="3" id="KW-0732">Signal</keyword>
<keyword evidence="2" id="KW-0812">Transmembrane</keyword>
<protein>
    <recommendedName>
        <fullName evidence="6">Integral membrane protein</fullName>
    </recommendedName>
</protein>
<evidence type="ECO:0008006" key="6">
    <source>
        <dbReference type="Google" id="ProtNLM"/>
    </source>
</evidence>
<evidence type="ECO:0000256" key="2">
    <source>
        <dbReference type="SAM" id="Phobius"/>
    </source>
</evidence>
<feature type="region of interest" description="Disordered" evidence="1">
    <location>
        <begin position="140"/>
        <end position="200"/>
    </location>
</feature>
<keyword evidence="5" id="KW-1185">Reference proteome</keyword>
<reference evidence="5" key="1">
    <citation type="journal article" date="2012" name="MBio">
        <title>Comparative genome analysis of Trichophyton rubrum and related dermatophytes reveals candidate genes involved in infection.</title>
        <authorList>
            <person name="Martinez D.A."/>
            <person name="Oliver B.G."/>
            <person name="Graeser Y."/>
            <person name="Goldberg J.M."/>
            <person name="Li W."/>
            <person name="Martinez-Rossi N.M."/>
            <person name="Monod M."/>
            <person name="Shelest E."/>
            <person name="Barton R.C."/>
            <person name="Birch E."/>
            <person name="Brakhage A.A."/>
            <person name="Chen Z."/>
            <person name="Gurr S.J."/>
            <person name="Heiman D."/>
            <person name="Heitman J."/>
            <person name="Kosti I."/>
            <person name="Rossi A."/>
            <person name="Saif S."/>
            <person name="Samalova M."/>
            <person name="Saunders C.W."/>
            <person name="Shea T."/>
            <person name="Summerbell R.C."/>
            <person name="Xu J."/>
            <person name="Young S."/>
            <person name="Zeng Q."/>
            <person name="Birren B.W."/>
            <person name="Cuomo C.A."/>
            <person name="White T.C."/>
        </authorList>
    </citation>
    <scope>NUCLEOTIDE SEQUENCE [LARGE SCALE GENOMIC DNA]</scope>
    <source>
        <strain evidence="5">ATCC MYA-4605 / CBS 113480</strain>
    </source>
</reference>
<dbReference type="OMA" id="MCFPRRD"/>
<dbReference type="STRING" id="554155.C5FH42"/>
<dbReference type="OrthoDB" id="4179888at2759"/>
<dbReference type="Proteomes" id="UP000002035">
    <property type="component" value="Unassembled WGS sequence"/>
</dbReference>
<accession>C5FH42</accession>
<organism evidence="4 5">
    <name type="scientific">Arthroderma otae (strain ATCC MYA-4605 / CBS 113480)</name>
    <name type="common">Microsporum canis</name>
    <dbReference type="NCBI Taxonomy" id="554155"/>
    <lineage>
        <taxon>Eukaryota</taxon>
        <taxon>Fungi</taxon>
        <taxon>Dikarya</taxon>
        <taxon>Ascomycota</taxon>
        <taxon>Pezizomycotina</taxon>
        <taxon>Eurotiomycetes</taxon>
        <taxon>Eurotiomycetidae</taxon>
        <taxon>Onygenales</taxon>
        <taxon>Arthrodermataceae</taxon>
        <taxon>Microsporum</taxon>
    </lineage>
</organism>
<keyword evidence="2" id="KW-1133">Transmembrane helix</keyword>
<dbReference type="HOGENOM" id="CLU_686905_0_0_1"/>
<evidence type="ECO:0000313" key="4">
    <source>
        <dbReference type="EMBL" id="EEQ28672.1"/>
    </source>
</evidence>
<dbReference type="EMBL" id="DS995702">
    <property type="protein sequence ID" value="EEQ28672.1"/>
    <property type="molecule type" value="Genomic_DNA"/>
</dbReference>
<dbReference type="GeneID" id="9230695"/>
<feature type="chain" id="PRO_5002951399" description="Integral membrane protein" evidence="3">
    <location>
        <begin position="23"/>
        <end position="433"/>
    </location>
</feature>
<name>C5FH42_ARTOC</name>
<evidence type="ECO:0000256" key="3">
    <source>
        <dbReference type="SAM" id="SignalP"/>
    </source>
</evidence>
<dbReference type="AlphaFoldDB" id="C5FH42"/>
<evidence type="ECO:0000256" key="1">
    <source>
        <dbReference type="SAM" id="MobiDB-lite"/>
    </source>
</evidence>
<feature type="region of interest" description="Disordered" evidence="1">
    <location>
        <begin position="388"/>
        <end position="433"/>
    </location>
</feature>
<dbReference type="VEuPathDB" id="FungiDB:MCYG_01491"/>
<keyword evidence="2" id="KW-0472">Membrane</keyword>
<feature type="signal peptide" evidence="3">
    <location>
        <begin position="1"/>
        <end position="22"/>
    </location>
</feature>
<feature type="transmembrane region" description="Helical" evidence="2">
    <location>
        <begin position="252"/>
        <end position="273"/>
    </location>
</feature>
<proteinExistence type="predicted"/>